<dbReference type="EMBL" id="GISG01203781">
    <property type="protein sequence ID" value="MBA4659390.1"/>
    <property type="molecule type" value="Transcribed_RNA"/>
</dbReference>
<name>A0A7C9A6V1_OPUST</name>
<reference evidence="1" key="1">
    <citation type="journal article" date="2013" name="J. Plant Res.">
        <title>Effect of fungi and light on seed germination of three Opuntia species from semiarid lands of central Mexico.</title>
        <authorList>
            <person name="Delgado-Sanchez P."/>
            <person name="Jimenez-Bremont J.F."/>
            <person name="Guerrero-Gonzalez Mde L."/>
            <person name="Flores J."/>
        </authorList>
    </citation>
    <scope>NUCLEOTIDE SEQUENCE</scope>
    <source>
        <tissue evidence="1">Cladode</tissue>
    </source>
</reference>
<organism evidence="1">
    <name type="scientific">Opuntia streptacantha</name>
    <name type="common">Prickly pear cactus</name>
    <name type="synonym">Opuntia cardona</name>
    <dbReference type="NCBI Taxonomy" id="393608"/>
    <lineage>
        <taxon>Eukaryota</taxon>
        <taxon>Viridiplantae</taxon>
        <taxon>Streptophyta</taxon>
        <taxon>Embryophyta</taxon>
        <taxon>Tracheophyta</taxon>
        <taxon>Spermatophyta</taxon>
        <taxon>Magnoliopsida</taxon>
        <taxon>eudicotyledons</taxon>
        <taxon>Gunneridae</taxon>
        <taxon>Pentapetalae</taxon>
        <taxon>Caryophyllales</taxon>
        <taxon>Cactineae</taxon>
        <taxon>Cactaceae</taxon>
        <taxon>Opuntioideae</taxon>
        <taxon>Opuntia</taxon>
    </lineage>
</organism>
<accession>A0A7C9A6V1</accession>
<protein>
    <submittedName>
        <fullName evidence="1">Uncharacterized protein</fullName>
    </submittedName>
</protein>
<sequence length="127" mass="14595">MVKQRRKGTKTYLGLGPSHSAIIRNRSKLLVLQFPNKADGTTRSRLQRGDCRFKHLHEIEQLPTPMVPLGCPYPSGQNEDLRILGMDFRGIMAIIWRRRAKKAARDEGAGGEMVWIWRLGFKRGHCR</sequence>
<evidence type="ECO:0000313" key="1">
    <source>
        <dbReference type="EMBL" id="MBA4659390.1"/>
    </source>
</evidence>
<dbReference type="AlphaFoldDB" id="A0A7C9A6V1"/>
<proteinExistence type="predicted"/>
<reference evidence="1" key="2">
    <citation type="submission" date="2020-07" db="EMBL/GenBank/DDBJ databases">
        <authorList>
            <person name="Vera ALvarez R."/>
            <person name="Arias-Moreno D.M."/>
            <person name="Jimenez-Jacinto V."/>
            <person name="Jimenez-Bremont J.F."/>
            <person name="Swaminathan K."/>
            <person name="Moose S.P."/>
            <person name="Guerrero-Gonzalez M.L."/>
            <person name="Marino-Ramirez L."/>
            <person name="Landsman D."/>
            <person name="Rodriguez-Kessler M."/>
            <person name="Delgado-Sanchez P."/>
        </authorList>
    </citation>
    <scope>NUCLEOTIDE SEQUENCE</scope>
    <source>
        <tissue evidence="1">Cladode</tissue>
    </source>
</reference>